<dbReference type="STRING" id="502025.Hoch_3250"/>
<feature type="modified residue" description="4-aspartylphosphate" evidence="7">
    <location>
        <position position="1281"/>
    </location>
</feature>
<dbReference type="PANTHER" id="PTHR24422:SF27">
    <property type="entry name" value="PROTEIN-GLUTAMATE O-METHYLTRANSFERASE"/>
    <property type="match status" value="1"/>
</dbReference>
<keyword evidence="6" id="KW-0145">Chemotaxis</keyword>
<sequence length="1348" mass="150666">MEEQERPPSDGDTDRQTPAQDGADEQLYVVGVGASAGGLEALETLFGAMPLDSGMAFIVLQHLSPDFESHMDELLGRKTDIPIRRIRNGMRVRPNEIYLAPAKQEMIISNGTLLLTERDPTQGFTLPIDHFFRALAHDAGTNAIGIVLSGTGSDGSRGIREIHAAGGLVLSQSEESAKFDGMPRSAQKTGVVDAVLHPELMPERLMLHAARDPSQPLSSVVLPGPEQTGIDMILRLLRDEYGIDFAYYKPNTVARRVERRISMASSVDIADYVEHLRSNPEELSALYQDLLIGVTRFFRDPDAFAILEERLLPHLLDTTPAGEELRLWVPGCATGEEAYTLAILLHEQLTARERPLAVKIFGTDIHPGSLEAAAIGRYPEQALSGMSEERRQRYFRPDGEQHGEAYFRIAKELRQLIVFARHNVMRDPPFTRLHLISCRNVLIYLQAAAQKKTLSLFHFGLRTDGILFLGPSETPGYFADEYEVLDKRWKIFRKRRDIRLPLEPNLPTPVSSRTERPNSPPTPSLANPTLDRRLIEIYDRVLAKHMPPSLLVDEHYHLVHAFGGVERILRVPAGRASVNVLDLMPQSLRTPLSGALQHAGKERAPIRYVGLRADLGTGEESVRLVVEPLYNERAKTMNFLISVTRHETLPEPESEADDTQIDLDQVTQERIRTLEGELRLSRENLQATIEELETSNEELQASNEELVASNEELQSTNEELHSVNEELYTVNAEHQKHIVEITEINNDLDNLLHSIEVGVVFLDAELRIRKFTSAIAAAFHLLPQDIGRQFDNFAHNIEYPALMRDITAVRAGETTIEREVVNRSGDFFFLRILPYRSDNTITGVVLTLIDIDALKRSEANVRQLSDIVTSSTDAITAADMQGRLTAWNEGAQQLYGYTADEALGMHLNTMILPEYQSENRSFVERVSRGEQIADVETVRLRKDGHKVEISISLSPLRDVHGDIVGVSSIARDISRRKRAERQVRRAIEQRDHFLATLSHELRNPLMGLLTATHILRDEDMQPAAHRRALDLIERQSQQMARLLDDLLDVSRMRRDRIEMDKALIDMRKAVRPALEAVSGRAQDAGVTLAAEMPEEPVWVYADRTRLQQVAANLLANAIKYTPTGKRIWVSIVPQDDVALLEVRDEGVGIATELQESIFEPFMQSEEPPRGWEGGMGLGLALVRSIALAHEGSLEVSSEGRDRGSTFTFRIPISDTAPEELPQSDTGEILKQRVLLIDDEEDNCMLLAEALRCGGFDVVAATTGTDGAQMALDNPPDVAVVDIGLPDISGYEVARRIRRSAAGSPYLIALTGFGQQRDREAAREAGFDEHLVKPITAALLRRVINHRPR</sequence>
<dbReference type="SUPFAM" id="SSF47384">
    <property type="entry name" value="Homodimeric domain of signal transducing histidine kinase"/>
    <property type="match status" value="1"/>
</dbReference>
<feature type="region of interest" description="Disordered" evidence="9">
    <location>
        <begin position="1"/>
        <end position="24"/>
    </location>
</feature>
<dbReference type="PRINTS" id="PR00996">
    <property type="entry name" value="CHERMTFRASE"/>
</dbReference>
<evidence type="ECO:0000259" key="14">
    <source>
        <dbReference type="PROSITE" id="PS50122"/>
    </source>
</evidence>
<dbReference type="GO" id="GO:0005737">
    <property type="term" value="C:cytoplasm"/>
    <property type="evidence" value="ECO:0007669"/>
    <property type="project" value="InterPro"/>
</dbReference>
<dbReference type="GO" id="GO:0000156">
    <property type="term" value="F:phosphorelay response regulator activity"/>
    <property type="evidence" value="ECO:0007669"/>
    <property type="project" value="InterPro"/>
</dbReference>
<feature type="domain" description="PAC" evidence="13">
    <location>
        <begin position="933"/>
        <end position="985"/>
    </location>
</feature>
<dbReference type="InterPro" id="IPR036890">
    <property type="entry name" value="HATPase_C_sf"/>
</dbReference>
<evidence type="ECO:0000259" key="11">
    <source>
        <dbReference type="PROSITE" id="PS50110"/>
    </source>
</evidence>
<feature type="compositionally biased region" description="Basic and acidic residues" evidence="9">
    <location>
        <begin position="1"/>
        <end position="15"/>
    </location>
</feature>
<dbReference type="Gene3D" id="3.30.450.20">
    <property type="entry name" value="PAS domain"/>
    <property type="match status" value="2"/>
</dbReference>
<dbReference type="PROSITE" id="PS50123">
    <property type="entry name" value="CHER"/>
    <property type="match status" value="1"/>
</dbReference>
<feature type="domain" description="Response regulatory" evidence="11">
    <location>
        <begin position="1232"/>
        <end position="1347"/>
    </location>
</feature>
<dbReference type="Gene3D" id="3.30.565.10">
    <property type="entry name" value="Histidine kinase-like ATPase, C-terminal domain"/>
    <property type="match status" value="1"/>
</dbReference>
<dbReference type="InterPro" id="IPR000700">
    <property type="entry name" value="PAS-assoc_C"/>
</dbReference>
<dbReference type="Pfam" id="PF00072">
    <property type="entry name" value="Response_reg"/>
    <property type="match status" value="1"/>
</dbReference>
<dbReference type="KEGG" id="hoh:Hoch_3250"/>
<dbReference type="InterPro" id="IPR005467">
    <property type="entry name" value="His_kinase_dom"/>
</dbReference>
<dbReference type="GO" id="GO:0008757">
    <property type="term" value="F:S-adenosylmethionine-dependent methyltransferase activity"/>
    <property type="evidence" value="ECO:0007669"/>
    <property type="project" value="InterPro"/>
</dbReference>
<dbReference type="InterPro" id="IPR003594">
    <property type="entry name" value="HATPase_dom"/>
</dbReference>
<dbReference type="Pfam" id="PF13596">
    <property type="entry name" value="PAS_10"/>
    <property type="match status" value="1"/>
</dbReference>
<dbReference type="PROSITE" id="PS50113">
    <property type="entry name" value="PAC"/>
    <property type="match status" value="2"/>
</dbReference>
<dbReference type="Pfam" id="PF02518">
    <property type="entry name" value="HATPase_c"/>
    <property type="match status" value="1"/>
</dbReference>
<keyword evidence="5 16" id="KW-0418">Kinase</keyword>
<dbReference type="GO" id="GO:0006935">
    <property type="term" value="P:chemotaxis"/>
    <property type="evidence" value="ECO:0007669"/>
    <property type="project" value="UniProtKB-UniRule"/>
</dbReference>
<dbReference type="EMBL" id="CP001804">
    <property type="protein sequence ID" value="ACY15752.1"/>
    <property type="molecule type" value="Genomic_DNA"/>
</dbReference>
<dbReference type="Gene3D" id="1.10.287.130">
    <property type="match status" value="1"/>
</dbReference>
<dbReference type="FunFam" id="3.30.565.10:FF:000006">
    <property type="entry name" value="Sensor histidine kinase WalK"/>
    <property type="match status" value="1"/>
</dbReference>
<feature type="active site" evidence="6">
    <location>
        <position position="35"/>
    </location>
</feature>
<feature type="domain" description="PAC" evidence="13">
    <location>
        <begin position="814"/>
        <end position="863"/>
    </location>
</feature>
<dbReference type="eggNOG" id="COG1352">
    <property type="taxonomic scope" value="Bacteria"/>
</dbReference>
<dbReference type="Pfam" id="PF01739">
    <property type="entry name" value="CheR"/>
    <property type="match status" value="1"/>
</dbReference>
<proteinExistence type="predicted"/>
<evidence type="ECO:0000313" key="16">
    <source>
        <dbReference type="EMBL" id="ACY15752.1"/>
    </source>
</evidence>
<comment type="catalytic activity">
    <reaction evidence="1">
        <text>ATP + protein L-histidine = ADP + protein N-phospho-L-histidine.</text>
        <dbReference type="EC" id="2.7.13.3"/>
    </reaction>
</comment>
<dbReference type="CDD" id="cd00082">
    <property type="entry name" value="HisKA"/>
    <property type="match status" value="1"/>
</dbReference>
<evidence type="ECO:0000259" key="10">
    <source>
        <dbReference type="PROSITE" id="PS50109"/>
    </source>
</evidence>
<evidence type="ECO:0000256" key="7">
    <source>
        <dbReference type="PROSITE-ProRule" id="PRU00169"/>
    </source>
</evidence>
<dbReference type="Pfam" id="PF03705">
    <property type="entry name" value="CheR_N"/>
    <property type="match status" value="1"/>
</dbReference>
<dbReference type="InterPro" id="IPR036097">
    <property type="entry name" value="HisK_dim/P_sf"/>
</dbReference>
<accession>D0LTQ8</accession>
<dbReference type="Proteomes" id="UP000001880">
    <property type="component" value="Chromosome"/>
</dbReference>
<feature type="domain" description="CheR-type methyltransferase" evidence="15">
    <location>
        <begin position="230"/>
        <end position="497"/>
    </location>
</feature>
<keyword evidence="4" id="KW-0808">Transferase</keyword>
<dbReference type="SMART" id="SM00138">
    <property type="entry name" value="MeTrc"/>
    <property type="match status" value="1"/>
</dbReference>
<dbReference type="HOGENOM" id="CLU_000892_2_2_7"/>
<keyword evidence="8" id="KW-0175">Coiled coil</keyword>
<feature type="domain" description="CheB-type methylesterase" evidence="14">
    <location>
        <begin position="29"/>
        <end position="206"/>
    </location>
</feature>
<dbReference type="Pfam" id="PF01339">
    <property type="entry name" value="CheB_methylest"/>
    <property type="match status" value="1"/>
</dbReference>
<dbReference type="PROSITE" id="PS50110">
    <property type="entry name" value="RESPONSE_REGULATORY"/>
    <property type="match status" value="1"/>
</dbReference>
<dbReference type="InterPro" id="IPR050903">
    <property type="entry name" value="Bact_Chemotaxis_MeTrfase"/>
</dbReference>
<dbReference type="InterPro" id="IPR000673">
    <property type="entry name" value="Sig_transdc_resp-reg_Me-estase"/>
</dbReference>
<dbReference type="Gene3D" id="3.40.50.150">
    <property type="entry name" value="Vaccinia Virus protein VP39"/>
    <property type="match status" value="1"/>
</dbReference>
<dbReference type="SUPFAM" id="SSF53335">
    <property type="entry name" value="S-adenosyl-L-methionine-dependent methyltransferases"/>
    <property type="match status" value="1"/>
</dbReference>
<dbReference type="SMART" id="SM00091">
    <property type="entry name" value="PAS"/>
    <property type="match status" value="2"/>
</dbReference>
<evidence type="ECO:0000259" key="12">
    <source>
        <dbReference type="PROSITE" id="PS50112"/>
    </source>
</evidence>
<dbReference type="Gene3D" id="3.40.50.2300">
    <property type="match status" value="1"/>
</dbReference>
<dbReference type="RefSeq" id="WP_012828352.1">
    <property type="nucleotide sequence ID" value="NC_013440.1"/>
</dbReference>
<dbReference type="InterPro" id="IPR011006">
    <property type="entry name" value="CheY-like_superfamily"/>
</dbReference>
<dbReference type="Pfam" id="PF00512">
    <property type="entry name" value="HisKA"/>
    <property type="match status" value="1"/>
</dbReference>
<dbReference type="InterPro" id="IPR035965">
    <property type="entry name" value="PAS-like_dom_sf"/>
</dbReference>
<feature type="domain" description="PAS" evidence="12">
    <location>
        <begin position="860"/>
        <end position="930"/>
    </location>
</feature>
<dbReference type="SUPFAM" id="SSF55785">
    <property type="entry name" value="PYP-like sensor domain (PAS domain)"/>
    <property type="match status" value="2"/>
</dbReference>
<organism evidence="16 17">
    <name type="scientific">Haliangium ochraceum (strain DSM 14365 / JCM 11303 / SMP-2)</name>
    <dbReference type="NCBI Taxonomy" id="502025"/>
    <lineage>
        <taxon>Bacteria</taxon>
        <taxon>Pseudomonadati</taxon>
        <taxon>Myxococcota</taxon>
        <taxon>Polyangia</taxon>
        <taxon>Haliangiales</taxon>
        <taxon>Kofleriaceae</taxon>
        <taxon>Haliangium</taxon>
    </lineage>
</organism>
<feature type="region of interest" description="Disordered" evidence="9">
    <location>
        <begin position="503"/>
        <end position="528"/>
    </location>
</feature>
<gene>
    <name evidence="16" type="ordered locus">Hoch_3250</name>
</gene>
<dbReference type="SUPFAM" id="SSF47757">
    <property type="entry name" value="Chemotaxis receptor methyltransferase CheR, N-terminal domain"/>
    <property type="match status" value="1"/>
</dbReference>
<dbReference type="Pfam" id="PF08448">
    <property type="entry name" value="PAS_4"/>
    <property type="match status" value="1"/>
</dbReference>
<evidence type="ECO:0000259" key="13">
    <source>
        <dbReference type="PROSITE" id="PS50113"/>
    </source>
</evidence>
<dbReference type="PROSITE" id="PS50112">
    <property type="entry name" value="PAS"/>
    <property type="match status" value="1"/>
</dbReference>
<dbReference type="InterPro" id="IPR029063">
    <property type="entry name" value="SAM-dependent_MTases_sf"/>
</dbReference>
<dbReference type="PROSITE" id="PS50122">
    <property type="entry name" value="CHEB"/>
    <property type="match status" value="1"/>
</dbReference>
<dbReference type="PROSITE" id="PS50109">
    <property type="entry name" value="HIS_KIN"/>
    <property type="match status" value="1"/>
</dbReference>
<dbReference type="SUPFAM" id="SSF52172">
    <property type="entry name" value="CheY-like"/>
    <property type="match status" value="1"/>
</dbReference>
<dbReference type="InterPro" id="IPR001610">
    <property type="entry name" value="PAC"/>
</dbReference>
<dbReference type="SUPFAM" id="SSF52738">
    <property type="entry name" value="Methylesterase CheB, C-terminal domain"/>
    <property type="match status" value="1"/>
</dbReference>
<dbReference type="EC" id="2.7.13.3" evidence="2"/>
<dbReference type="SMART" id="SM00388">
    <property type="entry name" value="HisKA"/>
    <property type="match status" value="1"/>
</dbReference>
<dbReference type="InterPro" id="IPR000014">
    <property type="entry name" value="PAS"/>
</dbReference>
<dbReference type="InterPro" id="IPR013656">
    <property type="entry name" value="PAS_4"/>
</dbReference>
<keyword evidence="6" id="KW-0378">Hydrolase</keyword>
<dbReference type="InterPro" id="IPR003661">
    <property type="entry name" value="HisK_dim/P_dom"/>
</dbReference>
<dbReference type="eggNOG" id="COG5002">
    <property type="taxonomic scope" value="Bacteria"/>
</dbReference>
<feature type="coiled-coil region" evidence="8">
    <location>
        <begin position="671"/>
        <end position="726"/>
    </location>
</feature>
<dbReference type="SMART" id="SM00448">
    <property type="entry name" value="REC"/>
    <property type="match status" value="1"/>
</dbReference>
<keyword evidence="3 7" id="KW-0597">Phosphoprotein</keyword>
<feature type="domain" description="Histidine kinase" evidence="10">
    <location>
        <begin position="996"/>
        <end position="1214"/>
    </location>
</feature>
<reference evidence="16 17" key="1">
    <citation type="journal article" date="2010" name="Stand. Genomic Sci.">
        <title>Complete genome sequence of Haliangium ochraceum type strain (SMP-2).</title>
        <authorList>
            <consortium name="US DOE Joint Genome Institute (JGI-PGF)"/>
            <person name="Ivanova N."/>
            <person name="Daum C."/>
            <person name="Lang E."/>
            <person name="Abt B."/>
            <person name="Kopitz M."/>
            <person name="Saunders E."/>
            <person name="Lapidus A."/>
            <person name="Lucas S."/>
            <person name="Glavina Del Rio T."/>
            <person name="Nolan M."/>
            <person name="Tice H."/>
            <person name="Copeland A."/>
            <person name="Cheng J.F."/>
            <person name="Chen F."/>
            <person name="Bruce D."/>
            <person name="Goodwin L."/>
            <person name="Pitluck S."/>
            <person name="Mavromatis K."/>
            <person name="Pati A."/>
            <person name="Mikhailova N."/>
            <person name="Chen A."/>
            <person name="Palaniappan K."/>
            <person name="Land M."/>
            <person name="Hauser L."/>
            <person name="Chang Y.J."/>
            <person name="Jeffries C.D."/>
            <person name="Detter J.C."/>
            <person name="Brettin T."/>
            <person name="Rohde M."/>
            <person name="Goker M."/>
            <person name="Bristow J."/>
            <person name="Markowitz V."/>
            <person name="Eisen J.A."/>
            <person name="Hugenholtz P."/>
            <person name="Kyrpides N.C."/>
            <person name="Klenk H.P."/>
        </authorList>
    </citation>
    <scope>NUCLEOTIDE SEQUENCE [LARGE SCALE GENOMIC DNA]</scope>
    <source>
        <strain evidence="17">DSM 14365 / CIP 107738 / JCM 11303 / AJ 13395 / SMP-2</strain>
    </source>
</reference>
<dbReference type="SUPFAM" id="SSF55874">
    <property type="entry name" value="ATPase domain of HSP90 chaperone/DNA topoisomerase II/histidine kinase"/>
    <property type="match status" value="1"/>
</dbReference>
<dbReference type="SMART" id="SM00387">
    <property type="entry name" value="HATPase_c"/>
    <property type="match status" value="1"/>
</dbReference>
<evidence type="ECO:0000256" key="9">
    <source>
        <dbReference type="SAM" id="MobiDB-lite"/>
    </source>
</evidence>
<evidence type="ECO:0000259" key="15">
    <source>
        <dbReference type="PROSITE" id="PS50123"/>
    </source>
</evidence>
<dbReference type="eggNOG" id="COG0745">
    <property type="taxonomic scope" value="Bacteria"/>
</dbReference>
<evidence type="ECO:0000313" key="17">
    <source>
        <dbReference type="Proteomes" id="UP000001880"/>
    </source>
</evidence>
<protein>
    <recommendedName>
        <fullName evidence="2">histidine kinase</fullName>
        <ecNumber evidence="2">2.7.13.3</ecNumber>
    </recommendedName>
</protein>
<feature type="active site" evidence="6">
    <location>
        <position position="154"/>
    </location>
</feature>
<dbReference type="NCBIfam" id="TIGR00229">
    <property type="entry name" value="sensory_box"/>
    <property type="match status" value="1"/>
</dbReference>
<dbReference type="InterPro" id="IPR035909">
    <property type="entry name" value="CheB_C"/>
</dbReference>
<evidence type="ECO:0000256" key="8">
    <source>
        <dbReference type="SAM" id="Coils"/>
    </source>
</evidence>
<evidence type="ECO:0000256" key="4">
    <source>
        <dbReference type="ARBA" id="ARBA00022679"/>
    </source>
</evidence>
<dbReference type="Gene3D" id="3.40.50.180">
    <property type="entry name" value="Methylesterase CheB, C-terminal domain"/>
    <property type="match status" value="1"/>
</dbReference>
<dbReference type="eggNOG" id="COG2201">
    <property type="taxonomic scope" value="Bacteria"/>
</dbReference>
<dbReference type="InterPro" id="IPR022641">
    <property type="entry name" value="CheR_N"/>
</dbReference>
<dbReference type="InterPro" id="IPR000780">
    <property type="entry name" value="CheR_MeTrfase"/>
</dbReference>
<dbReference type="GO" id="GO:0000155">
    <property type="term" value="F:phosphorelay sensor kinase activity"/>
    <property type="evidence" value="ECO:0007669"/>
    <property type="project" value="InterPro"/>
</dbReference>
<dbReference type="CDD" id="cd16434">
    <property type="entry name" value="CheB-CheR_fusion"/>
    <property type="match status" value="1"/>
</dbReference>
<dbReference type="CDD" id="cd00130">
    <property type="entry name" value="PAS"/>
    <property type="match status" value="2"/>
</dbReference>
<feature type="active site" evidence="6">
    <location>
        <position position="62"/>
    </location>
</feature>
<dbReference type="InterPro" id="IPR022642">
    <property type="entry name" value="CheR_C"/>
</dbReference>
<evidence type="ECO:0000256" key="3">
    <source>
        <dbReference type="ARBA" id="ARBA00022553"/>
    </source>
</evidence>
<dbReference type="GO" id="GO:0008984">
    <property type="term" value="F:protein-glutamate methylesterase activity"/>
    <property type="evidence" value="ECO:0007669"/>
    <property type="project" value="InterPro"/>
</dbReference>
<dbReference type="SMART" id="SM00086">
    <property type="entry name" value="PAC"/>
    <property type="match status" value="2"/>
</dbReference>
<dbReference type="InterPro" id="IPR001789">
    <property type="entry name" value="Sig_transdc_resp-reg_receiver"/>
</dbReference>
<dbReference type="PANTHER" id="PTHR24422">
    <property type="entry name" value="CHEMOTAXIS PROTEIN METHYLTRANSFERASE"/>
    <property type="match status" value="1"/>
</dbReference>
<evidence type="ECO:0000256" key="2">
    <source>
        <dbReference type="ARBA" id="ARBA00012438"/>
    </source>
</evidence>
<dbReference type="OrthoDB" id="9786165at2"/>
<evidence type="ECO:0000256" key="1">
    <source>
        <dbReference type="ARBA" id="ARBA00000085"/>
    </source>
</evidence>
<evidence type="ECO:0000256" key="5">
    <source>
        <dbReference type="ARBA" id="ARBA00022777"/>
    </source>
</evidence>
<name>D0LTQ8_HALO1</name>
<evidence type="ECO:0000256" key="6">
    <source>
        <dbReference type="PROSITE-ProRule" id="PRU00050"/>
    </source>
</evidence>
<keyword evidence="17" id="KW-1185">Reference proteome</keyword>